<comment type="caution">
    <text evidence="2">The sequence shown here is derived from an EMBL/GenBank/DDBJ whole genome shotgun (WGS) entry which is preliminary data.</text>
</comment>
<accession>A0A8X7U5C0</accession>
<gene>
    <name evidence="2" type="ORF">Bca52824_073541</name>
</gene>
<evidence type="ECO:0000313" key="3">
    <source>
        <dbReference type="Proteomes" id="UP000886595"/>
    </source>
</evidence>
<feature type="transmembrane region" description="Helical" evidence="1">
    <location>
        <begin position="183"/>
        <end position="205"/>
    </location>
</feature>
<keyword evidence="3" id="KW-1185">Reference proteome</keyword>
<keyword evidence="1" id="KW-1133">Transmembrane helix</keyword>
<dbReference type="EMBL" id="JAAMPC010000014">
    <property type="protein sequence ID" value="KAG2266462.1"/>
    <property type="molecule type" value="Genomic_DNA"/>
</dbReference>
<sequence>MFRKKKMIGSNIFDPKIEMDSIFSHHGSSPNGDFGSDFNLRNFSGHLLRIEIIGGPSDSKSHGEGCTRILISSHRLCIPDPLAYFKRGLDQFQPRSITVGGISVPGKVLIDSGVDELVSGMAVLQDISLLDAEALLGRFRRSGHEVTLGMALLLKTNRGWIRCPVSNTPAAEKLRGHQIQYPFAFIGAWAIAPLSFFPGSSILSLDFDLDLVVFMLVHSC</sequence>
<protein>
    <submittedName>
        <fullName evidence="2">Uncharacterized protein</fullName>
    </submittedName>
</protein>
<reference evidence="2 3" key="1">
    <citation type="submission" date="2020-02" db="EMBL/GenBank/DDBJ databases">
        <authorList>
            <person name="Ma Q."/>
            <person name="Huang Y."/>
            <person name="Song X."/>
            <person name="Pei D."/>
        </authorList>
    </citation>
    <scope>NUCLEOTIDE SEQUENCE [LARGE SCALE GENOMIC DNA]</scope>
    <source>
        <strain evidence="2">Sxm20200214</strain>
        <tissue evidence="2">Leaf</tissue>
    </source>
</reference>
<evidence type="ECO:0000256" key="1">
    <source>
        <dbReference type="SAM" id="Phobius"/>
    </source>
</evidence>
<keyword evidence="1" id="KW-0472">Membrane</keyword>
<dbReference type="OrthoDB" id="10286888at2759"/>
<dbReference type="Proteomes" id="UP000886595">
    <property type="component" value="Unassembled WGS sequence"/>
</dbReference>
<proteinExistence type="predicted"/>
<evidence type="ECO:0000313" key="2">
    <source>
        <dbReference type="EMBL" id="KAG2266462.1"/>
    </source>
</evidence>
<keyword evidence="1" id="KW-0812">Transmembrane</keyword>
<dbReference type="AlphaFoldDB" id="A0A8X7U5C0"/>
<name>A0A8X7U5C0_BRACI</name>
<organism evidence="2 3">
    <name type="scientific">Brassica carinata</name>
    <name type="common">Ethiopian mustard</name>
    <name type="synonym">Abyssinian cabbage</name>
    <dbReference type="NCBI Taxonomy" id="52824"/>
    <lineage>
        <taxon>Eukaryota</taxon>
        <taxon>Viridiplantae</taxon>
        <taxon>Streptophyta</taxon>
        <taxon>Embryophyta</taxon>
        <taxon>Tracheophyta</taxon>
        <taxon>Spermatophyta</taxon>
        <taxon>Magnoliopsida</taxon>
        <taxon>eudicotyledons</taxon>
        <taxon>Gunneridae</taxon>
        <taxon>Pentapetalae</taxon>
        <taxon>rosids</taxon>
        <taxon>malvids</taxon>
        <taxon>Brassicales</taxon>
        <taxon>Brassicaceae</taxon>
        <taxon>Brassiceae</taxon>
        <taxon>Brassica</taxon>
    </lineage>
</organism>